<evidence type="ECO:0000313" key="2">
    <source>
        <dbReference type="EMBL" id="CAE0231543.1"/>
    </source>
</evidence>
<gene>
    <name evidence="2" type="ORF">SRAS04492_LOCUS3341</name>
</gene>
<name>A0A7S3FUF3_9SPIT</name>
<feature type="region of interest" description="Disordered" evidence="1">
    <location>
        <begin position="73"/>
        <end position="95"/>
    </location>
</feature>
<proteinExistence type="predicted"/>
<protein>
    <submittedName>
        <fullName evidence="2">Uncharacterized protein</fullName>
    </submittedName>
</protein>
<sequence length="341" mass="38320">MYKIYGTDQIALVNPKENPYVLQVKDREMAYKKQFDQISAMQRKQGVSQFGENQQSIQSFESPSVAQKKFEFQTELQQQQSHAPSTFLNPKDGLTHSMVSQKPQFVLKSLHQALQEKTPIKKELEEFDKVLNLHRKQSKQRLENSNKKQSPHSIREGQSEAFTVQSRAPLTSKMYNMMGKDENHLKNVDEQGVPNLITFNKDEMMLDKLETGSNAHRYLQGSQIQNQSVSKPFGINVTKNGGEAASTDMGLSREYPNHRNMMTNEEAPQVLDETVNHESIPNDFKESGITTTSAQPILPQFPAKSTKPSSIKVSQKAAHPAGIGMIPSASKDILKSGSDAR</sequence>
<evidence type="ECO:0000256" key="1">
    <source>
        <dbReference type="SAM" id="MobiDB-lite"/>
    </source>
</evidence>
<feature type="region of interest" description="Disordered" evidence="1">
    <location>
        <begin position="286"/>
        <end position="341"/>
    </location>
</feature>
<accession>A0A7S3FUF3</accession>
<dbReference type="EMBL" id="HBIA01006568">
    <property type="protein sequence ID" value="CAE0231543.1"/>
    <property type="molecule type" value="Transcribed_RNA"/>
</dbReference>
<feature type="compositionally biased region" description="Polar residues" evidence="1">
    <location>
        <begin position="74"/>
        <end position="88"/>
    </location>
</feature>
<dbReference type="AlphaFoldDB" id="A0A7S3FUF3"/>
<reference evidence="2" key="1">
    <citation type="submission" date="2021-01" db="EMBL/GenBank/DDBJ databases">
        <authorList>
            <person name="Corre E."/>
            <person name="Pelletier E."/>
            <person name="Niang G."/>
            <person name="Scheremetjew M."/>
            <person name="Finn R."/>
            <person name="Kale V."/>
            <person name="Holt S."/>
            <person name="Cochrane G."/>
            <person name="Meng A."/>
            <person name="Brown T."/>
            <person name="Cohen L."/>
        </authorList>
    </citation>
    <scope>NUCLEOTIDE SEQUENCE</scope>
    <source>
        <strain evidence="2">Ras09</strain>
    </source>
</reference>
<organism evidence="2">
    <name type="scientific">Strombidium rassoulzadegani</name>
    <dbReference type="NCBI Taxonomy" id="1082188"/>
    <lineage>
        <taxon>Eukaryota</taxon>
        <taxon>Sar</taxon>
        <taxon>Alveolata</taxon>
        <taxon>Ciliophora</taxon>
        <taxon>Intramacronucleata</taxon>
        <taxon>Spirotrichea</taxon>
        <taxon>Oligotrichia</taxon>
        <taxon>Strombidiidae</taxon>
        <taxon>Strombidium</taxon>
    </lineage>
</organism>
<feature type="region of interest" description="Disordered" evidence="1">
    <location>
        <begin position="135"/>
        <end position="168"/>
    </location>
</feature>
<feature type="compositionally biased region" description="Basic and acidic residues" evidence="1">
    <location>
        <begin position="332"/>
        <end position="341"/>
    </location>
</feature>